<feature type="domain" description="Uracil-DNA glycosylase-like" evidence="4">
    <location>
        <begin position="19"/>
        <end position="140"/>
    </location>
</feature>
<dbReference type="Gene3D" id="3.40.470.10">
    <property type="entry name" value="Uracil-DNA glycosylase-like domain"/>
    <property type="match status" value="1"/>
</dbReference>
<gene>
    <name evidence="5" type="ORF">UNLARM2_0967</name>
</gene>
<proteinExistence type="predicted"/>
<evidence type="ECO:0000256" key="2">
    <source>
        <dbReference type="ARBA" id="ARBA00022801"/>
    </source>
</evidence>
<evidence type="ECO:0000256" key="3">
    <source>
        <dbReference type="ARBA" id="ARBA00023204"/>
    </source>
</evidence>
<keyword evidence="2" id="KW-0378">Hydrolase</keyword>
<evidence type="ECO:0000256" key="1">
    <source>
        <dbReference type="ARBA" id="ARBA00022763"/>
    </source>
</evidence>
<reference evidence="5 6" key="1">
    <citation type="journal article" date="2009" name="Genome Biol.">
        <title>Community-wide analysis of microbial genome sequence signatures.</title>
        <authorList>
            <person name="Dick G.J."/>
            <person name="Andersson A.F."/>
            <person name="Baker B.J."/>
            <person name="Simmons S.L."/>
            <person name="Thomas B.C."/>
            <person name="Yelton A.P."/>
            <person name="Banfield J.F."/>
        </authorList>
    </citation>
    <scope>NUCLEOTIDE SEQUENCE [LARGE SCALE GENOMIC DNA]</scope>
    <source>
        <strain evidence="5">ARMAN-2</strain>
    </source>
</reference>
<organism evidence="5 6">
    <name type="scientific">Candidatus Micrarchaeum acidiphilum ARMAN-2</name>
    <dbReference type="NCBI Taxonomy" id="425595"/>
    <lineage>
        <taxon>Archaea</taxon>
        <taxon>Candidatus Micrarchaeota</taxon>
        <taxon>Candidatus Micrarchaeia</taxon>
        <taxon>Candidatus Micrarchaeales</taxon>
        <taxon>Candidatus Micrarchaeaceae</taxon>
        <taxon>Candidatus Micrarchaeum</taxon>
    </lineage>
</organism>
<dbReference type="AlphaFoldDB" id="C7DIS9"/>
<dbReference type="EMBL" id="GG697241">
    <property type="protein sequence ID" value="EET89853.1"/>
    <property type="molecule type" value="Genomic_DNA"/>
</dbReference>
<dbReference type="PANTHER" id="PTHR12159">
    <property type="entry name" value="G/T AND G/U MISMATCH-SPECIFIC DNA GLYCOSYLASE"/>
    <property type="match status" value="1"/>
</dbReference>
<keyword evidence="3" id="KW-0234">DNA repair</keyword>
<dbReference type="InterPro" id="IPR015637">
    <property type="entry name" value="MUG/TDG"/>
</dbReference>
<name>C7DIS9_MICA2</name>
<keyword evidence="1" id="KW-0227">DNA damage</keyword>
<evidence type="ECO:0000313" key="6">
    <source>
        <dbReference type="Proteomes" id="UP000332487"/>
    </source>
</evidence>
<keyword evidence="6" id="KW-1185">Reference proteome</keyword>
<accession>C7DIS9</accession>
<dbReference type="SUPFAM" id="SSF52141">
    <property type="entry name" value="Uracil-DNA glycosylase-like"/>
    <property type="match status" value="1"/>
</dbReference>
<dbReference type="GO" id="GO:0006285">
    <property type="term" value="P:base-excision repair, AP site formation"/>
    <property type="evidence" value="ECO:0007669"/>
    <property type="project" value="InterPro"/>
</dbReference>
<dbReference type="GO" id="GO:0004844">
    <property type="term" value="F:uracil DNA N-glycosylase activity"/>
    <property type="evidence" value="ECO:0007669"/>
    <property type="project" value="TreeGrafter"/>
</dbReference>
<dbReference type="GO" id="GO:0008263">
    <property type="term" value="F:pyrimidine-specific mismatch base pair DNA N-glycosylase activity"/>
    <property type="evidence" value="ECO:0007669"/>
    <property type="project" value="TreeGrafter"/>
</dbReference>
<evidence type="ECO:0000259" key="4">
    <source>
        <dbReference type="Pfam" id="PF03167"/>
    </source>
</evidence>
<dbReference type="InterPro" id="IPR005122">
    <property type="entry name" value="Uracil-DNA_glycosylase-like"/>
</dbReference>
<protein>
    <recommendedName>
        <fullName evidence="4">Uracil-DNA glycosylase-like domain-containing protein</fullName>
    </recommendedName>
</protein>
<sequence length="189" mass="22019">MHKPSGVLMRYSNIKYKLSKNALIMFVGINPHPGSYKRKVPFSNNKMFWYLLSRAHIIEEPTEYLMNDKKLVQMYEGKFVQEYRLNFINLVDRPTSDVSKLRKGEERPGAARVFDSIRIYKPRLVCFIGKITYEKFSGSKHTDYGYKQPIYGISTYVCRFPIRGPAIDRIKELKALIKAARGIDARARV</sequence>
<dbReference type="PANTHER" id="PTHR12159:SF9">
    <property type="entry name" value="G_T MISMATCH-SPECIFIC THYMINE DNA GLYCOSYLASE"/>
    <property type="match status" value="1"/>
</dbReference>
<dbReference type="Proteomes" id="UP000332487">
    <property type="component" value="Unassembled WGS sequence"/>
</dbReference>
<reference evidence="5 6" key="2">
    <citation type="journal article" date="2010" name="Proc. Natl. Acad. Sci. U.S.A.">
        <title>Enigmatic, ultrasmall, uncultivated Archaea.</title>
        <authorList>
            <person name="Baker B.J."/>
            <person name="Comolli L.R."/>
            <person name="Dick G.J."/>
            <person name="Hauser L.J."/>
            <person name="Hyatt D."/>
            <person name="Dill B.D."/>
            <person name="Land M.L."/>
            <person name="Verberkmoes N.C."/>
            <person name="Hettich R.L."/>
            <person name="Banfield J.F."/>
        </authorList>
    </citation>
    <scope>NUCLEOTIDE SEQUENCE [LARGE SCALE GENOMIC DNA]</scope>
    <source>
        <strain evidence="5">ARMAN-2</strain>
    </source>
</reference>
<dbReference type="InterPro" id="IPR036895">
    <property type="entry name" value="Uracil-DNA_glycosylase-like_sf"/>
</dbReference>
<evidence type="ECO:0000313" key="5">
    <source>
        <dbReference type="EMBL" id="EET89853.1"/>
    </source>
</evidence>
<dbReference type="Pfam" id="PF03167">
    <property type="entry name" value="UDG"/>
    <property type="match status" value="1"/>
</dbReference>